<dbReference type="RefSeq" id="WP_103975213.1">
    <property type="nucleotide sequence ID" value="NZ_PGFZ01000009.1"/>
</dbReference>
<sequence length="224" mass="25227">MTEINTPPQSPDKGAERQRVNSMFLNQYRGDAVVVPIRLGATEITRAYRKHFDGVSRSLFYIRYYCAALNNTNMEQEILNGVIALLDQAAQAMEHKNEVADNLLKEIEVTIKKGVNQTNINAFVIDPLANRYLKLIAAADDLARKYRALWMAMAIDDKQKTQAMNETVNVLRQVHSKSTQISLGLRDRVSPKQSKVDDTGINNEAELAGNDEFQDDLEIEGENV</sequence>
<organism evidence="2 3">
    <name type="scientific">Methylovulum psychrotolerans</name>
    <dbReference type="NCBI Taxonomy" id="1704499"/>
    <lineage>
        <taxon>Bacteria</taxon>
        <taxon>Pseudomonadati</taxon>
        <taxon>Pseudomonadota</taxon>
        <taxon>Gammaproteobacteria</taxon>
        <taxon>Methylococcales</taxon>
        <taxon>Methylococcaceae</taxon>
        <taxon>Methylovulum</taxon>
    </lineage>
</organism>
<evidence type="ECO:0008006" key="4">
    <source>
        <dbReference type="Google" id="ProtNLM"/>
    </source>
</evidence>
<feature type="region of interest" description="Disordered" evidence="1">
    <location>
        <begin position="188"/>
        <end position="224"/>
    </location>
</feature>
<dbReference type="Proteomes" id="UP000237423">
    <property type="component" value="Unassembled WGS sequence"/>
</dbReference>
<feature type="compositionally biased region" description="Basic and acidic residues" evidence="1">
    <location>
        <begin position="188"/>
        <end position="198"/>
    </location>
</feature>
<evidence type="ECO:0000256" key="1">
    <source>
        <dbReference type="SAM" id="MobiDB-lite"/>
    </source>
</evidence>
<feature type="compositionally biased region" description="Acidic residues" evidence="1">
    <location>
        <begin position="212"/>
        <end position="224"/>
    </location>
</feature>
<accession>A0A2S5CIM6</accession>
<comment type="caution">
    <text evidence="2">The sequence shown here is derived from an EMBL/GenBank/DDBJ whole genome shotgun (WGS) entry which is preliminary data.</text>
</comment>
<proteinExistence type="predicted"/>
<evidence type="ECO:0000313" key="3">
    <source>
        <dbReference type="Proteomes" id="UP000237423"/>
    </source>
</evidence>
<dbReference type="AlphaFoldDB" id="A0A2S5CIM6"/>
<name>A0A2S5CIM6_9GAMM</name>
<protein>
    <recommendedName>
        <fullName evidence="4">DUF1845 domain-containing protein</fullName>
    </recommendedName>
</protein>
<reference evidence="2 3" key="1">
    <citation type="submission" date="2017-11" db="EMBL/GenBank/DDBJ databases">
        <title>Draft Genome Sequence of Methylobacter psychrotolerans Sph1T, an Obligate Methanotroph from Low-Temperature Environments.</title>
        <authorList>
            <person name="Oshkin I.Y."/>
            <person name="Miroshnikov K."/>
            <person name="Belova S.E."/>
            <person name="Korzhenkov A."/>
            <person name="Toshchakov S.V."/>
            <person name="Dedysh S.N."/>
        </authorList>
    </citation>
    <scope>NUCLEOTIDE SEQUENCE [LARGE SCALE GENOMIC DNA]</scope>
    <source>
        <strain evidence="2 3">Sph1</strain>
    </source>
</reference>
<dbReference type="EMBL" id="PGFZ01000009">
    <property type="protein sequence ID" value="POZ50668.1"/>
    <property type="molecule type" value="Genomic_DNA"/>
</dbReference>
<evidence type="ECO:0000313" key="2">
    <source>
        <dbReference type="EMBL" id="POZ50668.1"/>
    </source>
</evidence>
<gene>
    <name evidence="2" type="ORF">AADEFJLK_03565</name>
</gene>